<dbReference type="EMBL" id="JACTAM010000002">
    <property type="protein sequence ID" value="KAI2667201.1"/>
    <property type="molecule type" value="Genomic_DNA"/>
</dbReference>
<evidence type="ECO:0000256" key="2">
    <source>
        <dbReference type="ARBA" id="ARBA00022741"/>
    </source>
</evidence>
<accession>A0ABQ8MX75</accession>
<sequence length="339" mass="36820">MLAETKIILIGKTGDGKSSTGNTILRKKVFTPKASANTVTTESVARDGMVEGRKIRVIDTPGFFDTDCDDMKIKSEIVKALIECSPGIDAFVLVLKVGRYTRHENEVFQQFLNTLKEDALKHTVILFTFGEQLEGQTIKEFVKANSQLQKLVDKCGGRCHVIDNKYWNNCHSGDNSNRVQVKNLMETIDKMVEDNGCYSNELLQMVEEEIREEMKINEDNLPQEEKREKAKEIVHKKIMEQGAGGLFVAEKAVETVVAGRAAAGGARAAADAGTITVGVFGAAALAGAVGGGITGWKVAEDADSVNDAMKEAATACYENAKTAVEEIQKSVALALNTKI</sequence>
<dbReference type="SUPFAM" id="SSF52540">
    <property type="entry name" value="P-loop containing nucleoside triphosphate hydrolases"/>
    <property type="match status" value="1"/>
</dbReference>
<gene>
    <name evidence="5" type="ORF">H4Q32_003623</name>
</gene>
<evidence type="ECO:0000256" key="1">
    <source>
        <dbReference type="ARBA" id="ARBA00008535"/>
    </source>
</evidence>
<proteinExistence type="inferred from homology"/>
<dbReference type="Gene3D" id="3.40.50.300">
    <property type="entry name" value="P-loop containing nucleotide triphosphate hydrolases"/>
    <property type="match status" value="1"/>
</dbReference>
<reference evidence="5 6" key="1">
    <citation type="submission" date="2022-01" db="EMBL/GenBank/DDBJ databases">
        <title>A high-quality chromosome-level genome assembly of rohu carp, Labeo rohita.</title>
        <authorList>
            <person name="Arick M.A. II"/>
            <person name="Hsu C.-Y."/>
            <person name="Magbanua Z."/>
            <person name="Pechanova O."/>
            <person name="Grover C."/>
            <person name="Miller E."/>
            <person name="Thrash A."/>
            <person name="Ezzel L."/>
            <person name="Alam S."/>
            <person name="Benzie J."/>
            <person name="Hamilton M."/>
            <person name="Karsi A."/>
            <person name="Lawrence M.L."/>
            <person name="Peterson D.G."/>
        </authorList>
    </citation>
    <scope>NUCLEOTIDE SEQUENCE [LARGE SCALE GENOMIC DNA]</scope>
    <source>
        <strain evidence="6">BAU-BD-2019</strain>
        <tissue evidence="5">Blood</tissue>
    </source>
</reference>
<evidence type="ECO:0000313" key="6">
    <source>
        <dbReference type="Proteomes" id="UP000830375"/>
    </source>
</evidence>
<organism evidence="5 6">
    <name type="scientific">Labeo rohita</name>
    <name type="common">Indian major carp</name>
    <name type="synonym">Cyprinus rohita</name>
    <dbReference type="NCBI Taxonomy" id="84645"/>
    <lineage>
        <taxon>Eukaryota</taxon>
        <taxon>Metazoa</taxon>
        <taxon>Chordata</taxon>
        <taxon>Craniata</taxon>
        <taxon>Vertebrata</taxon>
        <taxon>Euteleostomi</taxon>
        <taxon>Actinopterygii</taxon>
        <taxon>Neopterygii</taxon>
        <taxon>Teleostei</taxon>
        <taxon>Ostariophysi</taxon>
        <taxon>Cypriniformes</taxon>
        <taxon>Cyprinidae</taxon>
        <taxon>Labeoninae</taxon>
        <taxon>Labeonini</taxon>
        <taxon>Labeo</taxon>
    </lineage>
</organism>
<keyword evidence="2" id="KW-0547">Nucleotide-binding</keyword>
<protein>
    <submittedName>
        <fullName evidence="5">GTPase IMAP family member 7</fullName>
    </submittedName>
</protein>
<comment type="similarity">
    <text evidence="1">Belongs to the TRAFAC class TrmE-Era-EngA-EngB-Septin-like GTPase superfamily. AIG1/Toc34/Toc159-like paraseptin GTPase family. IAN subfamily.</text>
</comment>
<feature type="domain" description="AIG1-type G" evidence="4">
    <location>
        <begin position="2"/>
        <end position="207"/>
    </location>
</feature>
<name>A0ABQ8MX75_LABRO</name>
<dbReference type="InterPro" id="IPR045058">
    <property type="entry name" value="GIMA/IAN/Toc"/>
</dbReference>
<keyword evidence="6" id="KW-1185">Reference proteome</keyword>
<dbReference type="InterPro" id="IPR027417">
    <property type="entry name" value="P-loop_NTPase"/>
</dbReference>
<keyword evidence="3" id="KW-0342">GTP-binding</keyword>
<evidence type="ECO:0000259" key="4">
    <source>
        <dbReference type="PROSITE" id="PS51720"/>
    </source>
</evidence>
<evidence type="ECO:0000256" key="3">
    <source>
        <dbReference type="ARBA" id="ARBA00023134"/>
    </source>
</evidence>
<comment type="caution">
    <text evidence="5">The sequence shown here is derived from an EMBL/GenBank/DDBJ whole genome shotgun (WGS) entry which is preliminary data.</text>
</comment>
<dbReference type="PROSITE" id="PS51720">
    <property type="entry name" value="G_AIG1"/>
    <property type="match status" value="1"/>
</dbReference>
<dbReference type="Proteomes" id="UP000830375">
    <property type="component" value="Unassembled WGS sequence"/>
</dbReference>
<evidence type="ECO:0000313" key="5">
    <source>
        <dbReference type="EMBL" id="KAI2667201.1"/>
    </source>
</evidence>
<dbReference type="Pfam" id="PF04548">
    <property type="entry name" value="AIG1"/>
    <property type="match status" value="1"/>
</dbReference>
<dbReference type="InterPro" id="IPR006703">
    <property type="entry name" value="G_AIG1"/>
</dbReference>
<dbReference type="PANTHER" id="PTHR10903">
    <property type="entry name" value="GTPASE, IMAP FAMILY MEMBER-RELATED"/>
    <property type="match status" value="1"/>
</dbReference>
<dbReference type="PANTHER" id="PTHR10903:SF62">
    <property type="entry name" value="GTPASE IMAP FAMILY MEMBER 4-LIKE-RELATED"/>
    <property type="match status" value="1"/>
</dbReference>